<dbReference type="Gene3D" id="3.20.20.140">
    <property type="entry name" value="Metal-dependent hydrolases"/>
    <property type="match status" value="1"/>
</dbReference>
<evidence type="ECO:0000313" key="2">
    <source>
        <dbReference type="Proteomes" id="UP000014285"/>
    </source>
</evidence>
<proteinExistence type="predicted"/>
<dbReference type="EMBL" id="ANKB01000006">
    <property type="protein sequence ID" value="EPC66599.1"/>
    <property type="molecule type" value="Genomic_DNA"/>
</dbReference>
<dbReference type="SUPFAM" id="SSF89550">
    <property type="entry name" value="PHP domain-like"/>
    <property type="match status" value="1"/>
</dbReference>
<sequence length="513" mass="59156">MKYKSYISDLHVNLHPDQMEKLDQWYQHMRKVADFFTIAYYPYHMVSVNSDFETEEEIDPTLMQKQWENIINYLKIRGRKDKFISFLGYEWQGTGEDGDHNIYFKENHGEILLMPRYHDLVAAFKDQDVIAIPHHLGYSVGNRGKNWTTNDDEFSPIVEIYSHHGSSESDQTNLPMARHHHMGPRVDGGTVKEGIKQAYHFGIIASGDNHEVPALVKHGRAGVWAENYTKDALWSAIKNRRTFGFTDSIIKIWMEAADQPMGSIIESDNPTETITAKVTSNSKIERFELYKDGCISAIGLAPQPTDTNNKEITFKFKVECGWGPDVKFFPDLAEKDWIGQITTSGTFLSVEPAYNSFQNDYKLINEHTVNFTATSHQSVKKDNWMRDNSLKNEGFIFEVTAPINSEISITINNKKSKLTVKELLAKSHLSVYEDEAKLLLQERANLTEYYRSDSWYHNAYKVKFHRAATKNEYMINQTFTIPVTEHETNYFVKVVQADGQTGWSSPVWIVEKK</sequence>
<reference evidence="1 2" key="1">
    <citation type="journal article" date="2013" name="PLoS ONE">
        <title>Lactobacillus paracasei comparative genomics: towards species pan-genome definition and exploitation of diversity.</title>
        <authorList>
            <person name="Smokvina T."/>
            <person name="Wels M."/>
            <person name="Polka J."/>
            <person name="Chervaux C."/>
            <person name="Brisse S."/>
            <person name="Boekhorst J."/>
            <person name="van Hylckama Vlieg J.E."/>
            <person name="Siezen R.J."/>
        </authorList>
    </citation>
    <scope>NUCLEOTIDE SEQUENCE [LARGE SCALE GENOMIC DNA]</scope>
    <source>
        <strain evidence="1 2">Lpl14</strain>
    </source>
</reference>
<protein>
    <recommendedName>
        <fullName evidence="3">DUF3604 domain-containing protein</fullName>
    </recommendedName>
</protein>
<comment type="caution">
    <text evidence="1">The sequence shown here is derived from an EMBL/GenBank/DDBJ whole genome shotgun (WGS) entry which is preliminary data.</text>
</comment>
<accession>A0A829H0A5</accession>
<dbReference type="InterPro" id="IPR016195">
    <property type="entry name" value="Pol/histidinol_Pase-like"/>
</dbReference>
<dbReference type="Proteomes" id="UP000014285">
    <property type="component" value="Unassembled WGS sequence"/>
</dbReference>
<evidence type="ECO:0000313" key="1">
    <source>
        <dbReference type="EMBL" id="EPC66599.1"/>
    </source>
</evidence>
<organism evidence="1 2">
    <name type="scientific">Lacticaseibacillus paracasei subsp. tolerans Lpl14</name>
    <dbReference type="NCBI Taxonomy" id="1256229"/>
    <lineage>
        <taxon>Bacteria</taxon>
        <taxon>Bacillati</taxon>
        <taxon>Bacillota</taxon>
        <taxon>Bacilli</taxon>
        <taxon>Lactobacillales</taxon>
        <taxon>Lactobacillaceae</taxon>
        <taxon>Lacticaseibacillus</taxon>
    </lineage>
</organism>
<dbReference type="AlphaFoldDB" id="A0A829H0A5"/>
<dbReference type="RefSeq" id="WP_016372795.1">
    <property type="nucleotide sequence ID" value="NZ_ANKB01000006.1"/>
</dbReference>
<gene>
    <name evidence="1" type="ORF">Lpl14_02666</name>
</gene>
<evidence type="ECO:0008006" key="3">
    <source>
        <dbReference type="Google" id="ProtNLM"/>
    </source>
</evidence>
<name>A0A829H0A5_LACPA</name>